<dbReference type="FunFam" id="3.90.580.10:FF:000001">
    <property type="entry name" value="DNA primase"/>
    <property type="match status" value="1"/>
</dbReference>
<evidence type="ECO:0000256" key="2">
    <source>
        <dbReference type="ARBA" id="ARBA00022515"/>
    </source>
</evidence>
<dbReference type="SMART" id="SM00493">
    <property type="entry name" value="TOPRIM"/>
    <property type="match status" value="1"/>
</dbReference>
<keyword evidence="3 12" id="KW-0808">Transferase</keyword>
<dbReference type="Gene3D" id="3.40.1360.10">
    <property type="match status" value="1"/>
</dbReference>
<gene>
    <name evidence="12" type="primary">dnaG</name>
    <name evidence="16" type="ORF">AVDCRST_MAG86-2852</name>
</gene>
<keyword evidence="11 12" id="KW-0804">Transcription</keyword>
<dbReference type="PIRSF" id="PIRSF002811">
    <property type="entry name" value="DnaG"/>
    <property type="match status" value="1"/>
</dbReference>
<evidence type="ECO:0000256" key="7">
    <source>
        <dbReference type="ARBA" id="ARBA00022771"/>
    </source>
</evidence>
<dbReference type="FunFam" id="3.90.980.10:FF:000001">
    <property type="entry name" value="DNA primase"/>
    <property type="match status" value="1"/>
</dbReference>
<dbReference type="CDD" id="cd03364">
    <property type="entry name" value="TOPRIM_DnaG_primases"/>
    <property type="match status" value="1"/>
</dbReference>
<dbReference type="InterPro" id="IPR030846">
    <property type="entry name" value="DnaG_bac"/>
</dbReference>
<keyword evidence="7 12" id="KW-0863">Zinc-finger</keyword>
<dbReference type="GO" id="GO:0003899">
    <property type="term" value="F:DNA-directed RNA polymerase activity"/>
    <property type="evidence" value="ECO:0007669"/>
    <property type="project" value="UniProtKB-UniRule"/>
</dbReference>
<dbReference type="InterPro" id="IPR013264">
    <property type="entry name" value="DNAG_N"/>
</dbReference>
<evidence type="ECO:0000256" key="13">
    <source>
        <dbReference type="PIRNR" id="PIRNR002811"/>
    </source>
</evidence>
<proteinExistence type="inferred from homology"/>
<dbReference type="AlphaFoldDB" id="A0A6J4VP96"/>
<dbReference type="EC" id="2.7.7.101" evidence="12"/>
<dbReference type="GO" id="GO:0003677">
    <property type="term" value="F:DNA binding"/>
    <property type="evidence" value="ECO:0007669"/>
    <property type="project" value="UniProtKB-KW"/>
</dbReference>
<keyword evidence="9" id="KW-0460">Magnesium</keyword>
<dbReference type="GO" id="GO:0005737">
    <property type="term" value="C:cytoplasm"/>
    <property type="evidence" value="ECO:0007669"/>
    <property type="project" value="TreeGrafter"/>
</dbReference>
<evidence type="ECO:0000256" key="5">
    <source>
        <dbReference type="ARBA" id="ARBA00022705"/>
    </source>
</evidence>
<feature type="zinc finger region" description="CHC2-type" evidence="12 14">
    <location>
        <begin position="37"/>
        <end position="61"/>
    </location>
</feature>
<dbReference type="SUPFAM" id="SSF57783">
    <property type="entry name" value="Zinc beta-ribbon"/>
    <property type="match status" value="1"/>
</dbReference>
<evidence type="ECO:0000256" key="12">
    <source>
        <dbReference type="HAMAP-Rule" id="MF_00974"/>
    </source>
</evidence>
<dbReference type="GO" id="GO:0000428">
    <property type="term" value="C:DNA-directed RNA polymerase complex"/>
    <property type="evidence" value="ECO:0007669"/>
    <property type="project" value="UniProtKB-KW"/>
</dbReference>
<dbReference type="PROSITE" id="PS50880">
    <property type="entry name" value="TOPRIM"/>
    <property type="match status" value="1"/>
</dbReference>
<evidence type="ECO:0000259" key="15">
    <source>
        <dbReference type="PROSITE" id="PS50880"/>
    </source>
</evidence>
<dbReference type="GO" id="GO:1990077">
    <property type="term" value="C:primosome complex"/>
    <property type="evidence" value="ECO:0007669"/>
    <property type="project" value="UniProtKB-KW"/>
</dbReference>
<dbReference type="Gene3D" id="3.90.980.10">
    <property type="entry name" value="DNA primase, catalytic core, N-terminal domain"/>
    <property type="match status" value="1"/>
</dbReference>
<dbReference type="Gene3D" id="3.90.580.10">
    <property type="entry name" value="Zinc finger, CHC2-type domain"/>
    <property type="match status" value="1"/>
</dbReference>
<dbReference type="Pfam" id="PF13155">
    <property type="entry name" value="Toprim_2"/>
    <property type="match status" value="1"/>
</dbReference>
<evidence type="ECO:0000256" key="3">
    <source>
        <dbReference type="ARBA" id="ARBA00022679"/>
    </source>
</evidence>
<name>A0A6J4VP96_9DEIN</name>
<keyword evidence="10 12" id="KW-0238">DNA-binding</keyword>
<keyword evidence="4 12" id="KW-0548">Nucleotidyltransferase</keyword>
<protein>
    <recommendedName>
        <fullName evidence="12 13">DNA primase</fullName>
        <ecNumber evidence="12">2.7.7.101</ecNumber>
    </recommendedName>
</protein>
<dbReference type="InterPro" id="IPR006295">
    <property type="entry name" value="DNA_primase_DnaG"/>
</dbReference>
<dbReference type="GO" id="GO:0006269">
    <property type="term" value="P:DNA replication, synthesis of primer"/>
    <property type="evidence" value="ECO:0007669"/>
    <property type="project" value="UniProtKB-UniRule"/>
</dbReference>
<evidence type="ECO:0000256" key="4">
    <source>
        <dbReference type="ARBA" id="ARBA00022695"/>
    </source>
</evidence>
<evidence type="ECO:0000256" key="1">
    <source>
        <dbReference type="ARBA" id="ARBA00022478"/>
    </source>
</evidence>
<organism evidence="16">
    <name type="scientific">uncultured Truepera sp</name>
    <dbReference type="NCBI Taxonomy" id="543023"/>
    <lineage>
        <taxon>Bacteria</taxon>
        <taxon>Thermotogati</taxon>
        <taxon>Deinococcota</taxon>
        <taxon>Deinococci</taxon>
        <taxon>Trueperales</taxon>
        <taxon>Trueperaceae</taxon>
        <taxon>Truepera</taxon>
        <taxon>environmental samples</taxon>
    </lineage>
</organism>
<dbReference type="InterPro" id="IPR002694">
    <property type="entry name" value="Znf_CHC2"/>
</dbReference>
<comment type="similarity">
    <text evidence="12 13">Belongs to the DnaG primase family.</text>
</comment>
<evidence type="ECO:0000256" key="8">
    <source>
        <dbReference type="ARBA" id="ARBA00022833"/>
    </source>
</evidence>
<comment type="subunit">
    <text evidence="12">Monomer. Interacts with DnaB.</text>
</comment>
<dbReference type="NCBIfam" id="TIGR01391">
    <property type="entry name" value="dnaG"/>
    <property type="match status" value="1"/>
</dbReference>
<comment type="function">
    <text evidence="12 13">RNA polymerase that catalyzes the synthesis of short RNA molecules used as primers for DNA polymerase during DNA replication.</text>
</comment>
<evidence type="ECO:0000256" key="14">
    <source>
        <dbReference type="PIRSR" id="PIRSR002811-1"/>
    </source>
</evidence>
<comment type="domain">
    <text evidence="12">Contains an N-terminal zinc-binding domain, a central core domain that contains the primase activity, and a C-terminal DnaB-binding domain.</text>
</comment>
<keyword evidence="1 12" id="KW-0240">DNA-directed RNA polymerase</keyword>
<evidence type="ECO:0000256" key="9">
    <source>
        <dbReference type="ARBA" id="ARBA00022842"/>
    </source>
</evidence>
<dbReference type="GO" id="GO:0008270">
    <property type="term" value="F:zinc ion binding"/>
    <property type="evidence" value="ECO:0007669"/>
    <property type="project" value="UniProtKB-UniRule"/>
</dbReference>
<dbReference type="InterPro" id="IPR050219">
    <property type="entry name" value="DnaG_primase"/>
</dbReference>
<dbReference type="PANTHER" id="PTHR30313">
    <property type="entry name" value="DNA PRIMASE"/>
    <property type="match status" value="1"/>
</dbReference>
<dbReference type="SUPFAM" id="SSF56731">
    <property type="entry name" value="DNA primase core"/>
    <property type="match status" value="1"/>
</dbReference>
<evidence type="ECO:0000256" key="11">
    <source>
        <dbReference type="ARBA" id="ARBA00023163"/>
    </source>
</evidence>
<evidence type="ECO:0000256" key="6">
    <source>
        <dbReference type="ARBA" id="ARBA00022723"/>
    </source>
</evidence>
<keyword evidence="8 12" id="KW-0862">Zinc</keyword>
<dbReference type="HAMAP" id="MF_00974">
    <property type="entry name" value="DNA_primase_DnaG"/>
    <property type="match status" value="1"/>
</dbReference>
<comment type="catalytic activity">
    <reaction evidence="12">
        <text>ssDNA + n NTP = ssDNA/pppN(pN)n-1 hybrid + (n-1) diphosphate.</text>
        <dbReference type="EC" id="2.7.7.101"/>
    </reaction>
</comment>
<evidence type="ECO:0000313" key="16">
    <source>
        <dbReference type="EMBL" id="CAA9581323.1"/>
    </source>
</evidence>
<keyword evidence="5 12" id="KW-0235">DNA replication</keyword>
<keyword evidence="6 12" id="KW-0479">Metal-binding</keyword>
<dbReference type="InterPro" id="IPR006171">
    <property type="entry name" value="TOPRIM_dom"/>
</dbReference>
<dbReference type="EMBL" id="CADCWP010000257">
    <property type="protein sequence ID" value="CAA9581323.1"/>
    <property type="molecule type" value="Genomic_DNA"/>
</dbReference>
<dbReference type="Pfam" id="PF08275">
    <property type="entry name" value="DNAG_N"/>
    <property type="match status" value="1"/>
</dbReference>
<dbReference type="InterPro" id="IPR034151">
    <property type="entry name" value="TOPRIM_DnaG_bac"/>
</dbReference>
<keyword evidence="2 12" id="KW-0639">Primosome</keyword>
<feature type="domain" description="Toprim" evidence="15">
    <location>
        <begin position="246"/>
        <end position="326"/>
    </location>
</feature>
<sequence>MPSDAKERIRERLDIAEVVGEVVALKDAGKGRLKGLCPFHGEKTPSFHVMQDRGFFYCFGCQAKGDVFDFVMRTQGVEFGEALQVLGQRAGIEVTPSAPKDLHKRDLYEVNKLALEFFKSHLPGVAEAYLLARKLTKESIGAFDLGFAPDSWDALLKYALNKGVREGDLLRAGLLAESESGRRYDRFRNRVMFPIKDFLGRVVGFSGRVLDDSLPKYLNTPETDVFKKGELLYGLDTAKHTVRVTGECLVVEGYMDVIALHQTGFGNAVAALGATLTAEQAGQLSRLDVQRLFLAFDADEAGQRAVLSGLEQSVGRKFLVKAVRVPHGKDPADAVLGGYAEAFQQALQEGLSEVTFRFRSVLAKHDTGTLEGKKAVLQELLPALRPRDVFDPVASEMRRLVIDELKIEGPRLDEWVNAKTKRALDTTQLRGMQRQGANGSQTAVIELELIALLLLEPHRLQERLLNVGAALPTEGEGSLLREFADICHACAFDDRAILHRYRERDEGRVLFERLLTQQQTEEHHIDIDANLHKSLSRLRELYLSGEKEGQRKLLLERMHEVSSYLTDPNLPTDKLRHYYAELREINAMLAARDAERRTRVPTGYMNRKRR</sequence>
<dbReference type="InterPro" id="IPR037068">
    <property type="entry name" value="DNA_primase_core_N_sf"/>
</dbReference>
<reference evidence="16" key="1">
    <citation type="submission" date="2020-02" db="EMBL/GenBank/DDBJ databases">
        <authorList>
            <person name="Meier V. D."/>
        </authorList>
    </citation>
    <scope>NUCLEOTIDE SEQUENCE</scope>
    <source>
        <strain evidence="16">AVDCRST_MAG86</strain>
    </source>
</reference>
<evidence type="ECO:0000256" key="10">
    <source>
        <dbReference type="ARBA" id="ARBA00023125"/>
    </source>
</evidence>
<dbReference type="SMART" id="SM00400">
    <property type="entry name" value="ZnF_CHCC"/>
    <property type="match status" value="1"/>
</dbReference>
<accession>A0A6J4VP96</accession>
<dbReference type="InterPro" id="IPR036977">
    <property type="entry name" value="DNA_primase_Znf_CHC2"/>
</dbReference>
<dbReference type="Pfam" id="PF01807">
    <property type="entry name" value="Zn_ribbon_DnaG"/>
    <property type="match status" value="1"/>
</dbReference>
<dbReference type="PANTHER" id="PTHR30313:SF2">
    <property type="entry name" value="DNA PRIMASE"/>
    <property type="match status" value="1"/>
</dbReference>
<comment type="cofactor">
    <cofactor evidence="12 13 14">
        <name>Zn(2+)</name>
        <dbReference type="ChEBI" id="CHEBI:29105"/>
    </cofactor>
    <text evidence="12 13 14">Binds 1 zinc ion per monomer.</text>
</comment>